<dbReference type="CDD" id="cd00537">
    <property type="entry name" value="MTHFR"/>
    <property type="match status" value="1"/>
</dbReference>
<keyword evidence="4" id="KW-0285">Flavoprotein</keyword>
<accession>A0A7E6EP79</accession>
<reference evidence="12" key="1">
    <citation type="submission" date="2025-08" db="UniProtKB">
        <authorList>
            <consortium name="RefSeq"/>
        </authorList>
    </citation>
    <scope>IDENTIFICATION</scope>
</reference>
<name>A0A7E6EP79_9MOLL</name>
<dbReference type="PANTHER" id="PTHR45754">
    <property type="entry name" value="METHYLENETETRAHYDROFOLATE REDUCTASE"/>
    <property type="match status" value="1"/>
</dbReference>
<comment type="cofactor">
    <cofactor evidence="1">
        <name>FAD</name>
        <dbReference type="ChEBI" id="CHEBI:57692"/>
    </cofactor>
</comment>
<evidence type="ECO:0000313" key="12">
    <source>
        <dbReference type="RefSeq" id="XP_036357134.1"/>
    </source>
</evidence>
<dbReference type="Gene3D" id="3.20.20.220">
    <property type="match status" value="1"/>
</dbReference>
<dbReference type="SUPFAM" id="SSF51730">
    <property type="entry name" value="FAD-linked oxidoreductase"/>
    <property type="match status" value="1"/>
</dbReference>
<dbReference type="GO" id="GO:0106313">
    <property type="term" value="F:methylenetetrahydrofolate reductase (NADPH) activity"/>
    <property type="evidence" value="ECO:0007669"/>
    <property type="project" value="UniProtKB-EC"/>
</dbReference>
<evidence type="ECO:0000256" key="1">
    <source>
        <dbReference type="ARBA" id="ARBA00001974"/>
    </source>
</evidence>
<proteinExistence type="inferred from homology"/>
<dbReference type="InterPro" id="IPR004621">
    <property type="entry name" value="Fadh2_euk"/>
</dbReference>
<evidence type="ECO:0000313" key="11">
    <source>
        <dbReference type="Proteomes" id="UP000515154"/>
    </source>
</evidence>
<evidence type="ECO:0000256" key="4">
    <source>
        <dbReference type="ARBA" id="ARBA00022630"/>
    </source>
</evidence>
<comment type="pathway">
    <text evidence="2 9">One-carbon metabolism; tetrahydrofolate interconversion.</text>
</comment>
<dbReference type="GO" id="GO:0009086">
    <property type="term" value="P:methionine biosynthetic process"/>
    <property type="evidence" value="ECO:0007669"/>
    <property type="project" value="TreeGrafter"/>
</dbReference>
<evidence type="ECO:0000256" key="5">
    <source>
        <dbReference type="ARBA" id="ARBA00022827"/>
    </source>
</evidence>
<dbReference type="GO" id="GO:0071949">
    <property type="term" value="F:FAD binding"/>
    <property type="evidence" value="ECO:0007669"/>
    <property type="project" value="TreeGrafter"/>
</dbReference>
<evidence type="ECO:0000256" key="2">
    <source>
        <dbReference type="ARBA" id="ARBA00004777"/>
    </source>
</evidence>
<evidence type="ECO:0000259" key="10">
    <source>
        <dbReference type="Pfam" id="PF21895"/>
    </source>
</evidence>
<feature type="domain" description="MTHFR SAM-binding regulatory" evidence="10">
    <location>
        <begin position="394"/>
        <end position="688"/>
    </location>
</feature>
<organism evidence="11 12">
    <name type="scientific">Octopus sinensis</name>
    <name type="common">East Asian common octopus</name>
    <dbReference type="NCBI Taxonomy" id="2607531"/>
    <lineage>
        <taxon>Eukaryota</taxon>
        <taxon>Metazoa</taxon>
        <taxon>Spiralia</taxon>
        <taxon>Lophotrochozoa</taxon>
        <taxon>Mollusca</taxon>
        <taxon>Cephalopoda</taxon>
        <taxon>Coleoidea</taxon>
        <taxon>Octopodiformes</taxon>
        <taxon>Octopoda</taxon>
        <taxon>Incirrata</taxon>
        <taxon>Octopodidae</taxon>
        <taxon>Octopus</taxon>
    </lineage>
</organism>
<dbReference type="Proteomes" id="UP000515154">
    <property type="component" value="Linkage group LG3"/>
</dbReference>
<gene>
    <name evidence="12" type="primary">LOC115209099</name>
</gene>
<keyword evidence="6" id="KW-0560">Oxidoreductase</keyword>
<sequence length="693" mass="79726">MFCEKESHVPNSMRRDTEKTDECENLIRYITQKQIEHSIQARRTRYLDALSKTKICSSYEVSCQKILKMGEINNKQECNGLRKSSMKNNFISLTDQMKLRMSSNDPWFSLEFFPPKTTNGARDLFDIMECFAESQPLFCDMTWHLKNDPQNLEKPTSSLCMASTMLNYFNLPTMLHITSGSQSVSEIKNILNKAKDQGIRNILALRGDKFPGHVASTVDELPYAVDLVRLIRKEHGDHFVIVVAGYPSGHPECASYEEDLKHLKEKVDAGADFIITQLFFEMDTFEKYVKDCREIGITCPILPGILPIQSYLSLRHVSKLTQLSVPEEILNSITPIKDNDEAVRNFGVHHAVELGKKLLNSGLTKGMHFYTLNQRFATTAILKQLGLLNEEISKPLPWKPSVNYVRLEEEVRPIFWKGRRKSYICRTADWNKFPNGRWGNSSHASFGNLTDYYMFYLNYSSNEEQLKSLGFQLETEQDVWNVFYCFIKGHENQNGVKVTHIPWSDDALSPETSLIADQLAYLNKNGVLTINSQPAINGFSSTHPIFGWGNPDGYVYQKAYLEFFTSKENVEVLKKLLVNYPQVNYHIGNSQGDMDYTNCDETQPIAVTWGVFPGMEIIQPTVVDPIAFKIWKEEAFSLWKTNWRDLYDPNSKSHKLIDYFYENYQLVNLVDNNFVQTTCLWEITTKMLSGETN</sequence>
<dbReference type="PANTHER" id="PTHR45754:SF3">
    <property type="entry name" value="METHYLENETETRAHYDROFOLATE REDUCTASE (NADPH)"/>
    <property type="match status" value="1"/>
</dbReference>
<dbReference type="InterPro" id="IPR003171">
    <property type="entry name" value="Mehydrof_redctse-like"/>
</dbReference>
<dbReference type="AlphaFoldDB" id="A0A7E6EP79"/>
<protein>
    <recommendedName>
        <fullName evidence="7">methylenetetrahydrofolate reductase (NADPH)</fullName>
        <ecNumber evidence="7">1.5.1.53</ecNumber>
    </recommendedName>
</protein>
<dbReference type="GO" id="GO:0035999">
    <property type="term" value="P:tetrahydrofolate interconversion"/>
    <property type="evidence" value="ECO:0007669"/>
    <property type="project" value="UniProtKB-UniPathway"/>
</dbReference>
<dbReference type="EC" id="1.5.1.53" evidence="7"/>
<dbReference type="NCBIfam" id="TIGR00677">
    <property type="entry name" value="fadh2_euk"/>
    <property type="match status" value="1"/>
</dbReference>
<comment type="catalytic activity">
    <reaction evidence="8">
        <text>(6S)-5-methyl-5,6,7,8-tetrahydrofolate + NADP(+) = (6R)-5,10-methylene-5,6,7,8-tetrahydrofolate + NADPH + H(+)</text>
        <dbReference type="Rhea" id="RHEA:19817"/>
        <dbReference type="ChEBI" id="CHEBI:15378"/>
        <dbReference type="ChEBI" id="CHEBI:15636"/>
        <dbReference type="ChEBI" id="CHEBI:18608"/>
        <dbReference type="ChEBI" id="CHEBI:57783"/>
        <dbReference type="ChEBI" id="CHEBI:58349"/>
        <dbReference type="EC" id="1.5.1.53"/>
    </reaction>
    <physiologicalReaction direction="right-to-left" evidence="8">
        <dbReference type="Rhea" id="RHEA:19819"/>
    </physiologicalReaction>
</comment>
<dbReference type="InterPro" id="IPR029041">
    <property type="entry name" value="FAD-linked_oxidoreductase-like"/>
</dbReference>
<dbReference type="GO" id="GO:0005829">
    <property type="term" value="C:cytosol"/>
    <property type="evidence" value="ECO:0007669"/>
    <property type="project" value="TreeGrafter"/>
</dbReference>
<dbReference type="InterPro" id="IPR053806">
    <property type="entry name" value="MTHFR_C"/>
</dbReference>
<comment type="similarity">
    <text evidence="3">Belongs to the methylenetetrahydrofolate reductase family.</text>
</comment>
<evidence type="ECO:0000256" key="6">
    <source>
        <dbReference type="ARBA" id="ARBA00023002"/>
    </source>
</evidence>
<dbReference type="UniPathway" id="UPA00193"/>
<evidence type="ECO:0000256" key="7">
    <source>
        <dbReference type="ARBA" id="ARBA00034530"/>
    </source>
</evidence>
<evidence type="ECO:0000256" key="8">
    <source>
        <dbReference type="ARBA" id="ARBA00047751"/>
    </source>
</evidence>
<dbReference type="RefSeq" id="XP_036357134.1">
    <property type="nucleotide sequence ID" value="XM_036501241.1"/>
</dbReference>
<keyword evidence="11" id="KW-1185">Reference proteome</keyword>
<dbReference type="Pfam" id="PF21895">
    <property type="entry name" value="MTHFR_C"/>
    <property type="match status" value="1"/>
</dbReference>
<dbReference type="Pfam" id="PF02219">
    <property type="entry name" value="MTHFR"/>
    <property type="match status" value="1"/>
</dbReference>
<evidence type="ECO:0000256" key="9">
    <source>
        <dbReference type="RuleBase" id="RU004254"/>
    </source>
</evidence>
<evidence type="ECO:0000256" key="3">
    <source>
        <dbReference type="ARBA" id="ARBA00006743"/>
    </source>
</evidence>
<keyword evidence="5" id="KW-0274">FAD</keyword>